<evidence type="ECO:0000313" key="1">
    <source>
        <dbReference type="EMBL" id="APS00129.1"/>
    </source>
</evidence>
<dbReference type="Proteomes" id="UP000185544">
    <property type="component" value="Chromosome"/>
</dbReference>
<gene>
    <name evidence="1" type="ORF">BCY86_05130</name>
</gene>
<evidence type="ECO:0000313" key="2">
    <source>
        <dbReference type="Proteomes" id="UP000185544"/>
    </source>
</evidence>
<keyword evidence="2" id="KW-1185">Reference proteome</keyword>
<sequence length="65" mass="7356">MTIGQKTTVKISILSLFLIGIVGLGIQRGEPIDVPICLLYQREWNYPSLREKHIGLSLFEALLMK</sequence>
<reference evidence="1 2" key="1">
    <citation type="submission" date="2016-08" db="EMBL/GenBank/DDBJ databases">
        <title>Identification and validation of antigenic proteins from Pajaroellobacter abortibovis using de-novo genome sequence assembly and reverse vaccinology.</title>
        <authorList>
            <person name="Welly B.T."/>
            <person name="Miller M.R."/>
            <person name="Stott J.L."/>
            <person name="Blanchard M.T."/>
            <person name="Islas-Trejo A.D."/>
            <person name="O'Rourke S.M."/>
            <person name="Young A.E."/>
            <person name="Medrano J.F."/>
            <person name="Van Eenennaam A.L."/>
        </authorList>
    </citation>
    <scope>NUCLEOTIDE SEQUENCE [LARGE SCALE GENOMIC DNA]</scope>
    <source>
        <strain evidence="1 2">BTF92-0548A/99-0131</strain>
    </source>
</reference>
<organism evidence="1 2">
    <name type="scientific">Pajaroellobacter abortibovis</name>
    <dbReference type="NCBI Taxonomy" id="1882918"/>
    <lineage>
        <taxon>Bacteria</taxon>
        <taxon>Pseudomonadati</taxon>
        <taxon>Myxococcota</taxon>
        <taxon>Polyangia</taxon>
        <taxon>Polyangiales</taxon>
        <taxon>Polyangiaceae</taxon>
    </lineage>
</organism>
<dbReference type="KEGG" id="pabo:BCY86_05130"/>
<proteinExistence type="predicted"/>
<name>A0A1L6MXE2_9BACT</name>
<protein>
    <submittedName>
        <fullName evidence="1">Uncharacterized protein</fullName>
    </submittedName>
</protein>
<dbReference type="AlphaFoldDB" id="A0A1L6MXE2"/>
<dbReference type="EMBL" id="CP016908">
    <property type="protein sequence ID" value="APS00129.1"/>
    <property type="molecule type" value="Genomic_DNA"/>
</dbReference>
<accession>A0A1L6MXE2</accession>